<feature type="compositionally biased region" description="Polar residues" evidence="1">
    <location>
        <begin position="604"/>
        <end position="620"/>
    </location>
</feature>
<feature type="region of interest" description="Disordered" evidence="1">
    <location>
        <begin position="689"/>
        <end position="768"/>
    </location>
</feature>
<name>A0A317WS38_9EURO</name>
<evidence type="ECO:0000256" key="1">
    <source>
        <dbReference type="SAM" id="MobiDB-lite"/>
    </source>
</evidence>
<dbReference type="STRING" id="1448321.A0A317WS38"/>
<proteinExistence type="predicted"/>
<feature type="compositionally biased region" description="Basic and acidic residues" evidence="1">
    <location>
        <begin position="346"/>
        <end position="358"/>
    </location>
</feature>
<organism evidence="2 3">
    <name type="scientific">Aspergillus heteromorphus CBS 117.55</name>
    <dbReference type="NCBI Taxonomy" id="1448321"/>
    <lineage>
        <taxon>Eukaryota</taxon>
        <taxon>Fungi</taxon>
        <taxon>Dikarya</taxon>
        <taxon>Ascomycota</taxon>
        <taxon>Pezizomycotina</taxon>
        <taxon>Eurotiomycetes</taxon>
        <taxon>Eurotiomycetidae</taxon>
        <taxon>Eurotiales</taxon>
        <taxon>Aspergillaceae</taxon>
        <taxon>Aspergillus</taxon>
        <taxon>Aspergillus subgen. Circumdati</taxon>
    </lineage>
</organism>
<evidence type="ECO:0000313" key="2">
    <source>
        <dbReference type="EMBL" id="PWY89273.1"/>
    </source>
</evidence>
<dbReference type="RefSeq" id="XP_025402460.1">
    <property type="nucleotide sequence ID" value="XM_025539171.1"/>
</dbReference>
<feature type="compositionally biased region" description="Basic and acidic residues" evidence="1">
    <location>
        <begin position="645"/>
        <end position="658"/>
    </location>
</feature>
<feature type="compositionally biased region" description="Polar residues" evidence="1">
    <location>
        <begin position="573"/>
        <end position="586"/>
    </location>
</feature>
<feature type="compositionally biased region" description="Basic and acidic residues" evidence="1">
    <location>
        <begin position="757"/>
        <end position="768"/>
    </location>
</feature>
<feature type="compositionally biased region" description="Polar residues" evidence="1">
    <location>
        <begin position="429"/>
        <end position="449"/>
    </location>
</feature>
<accession>A0A317WS38</accession>
<feature type="region of interest" description="Disordered" evidence="1">
    <location>
        <begin position="571"/>
        <end position="658"/>
    </location>
</feature>
<dbReference type="AlphaFoldDB" id="A0A317WS38"/>
<protein>
    <submittedName>
        <fullName evidence="2">Uncharacterized protein</fullName>
    </submittedName>
</protein>
<evidence type="ECO:0000313" key="3">
    <source>
        <dbReference type="Proteomes" id="UP000247233"/>
    </source>
</evidence>
<keyword evidence="3" id="KW-1185">Reference proteome</keyword>
<gene>
    <name evidence="2" type="ORF">BO70DRAFT_285619</name>
</gene>
<dbReference type="Proteomes" id="UP000247233">
    <property type="component" value="Unassembled WGS sequence"/>
</dbReference>
<dbReference type="OrthoDB" id="10265971at2759"/>
<dbReference type="GeneID" id="37061408"/>
<feature type="compositionally biased region" description="Basic and acidic residues" evidence="1">
    <location>
        <begin position="500"/>
        <end position="511"/>
    </location>
</feature>
<dbReference type="VEuPathDB" id="FungiDB:BO70DRAFT_285619"/>
<dbReference type="EMBL" id="MSFL01000004">
    <property type="protein sequence ID" value="PWY89273.1"/>
    <property type="molecule type" value="Genomic_DNA"/>
</dbReference>
<comment type="caution">
    <text evidence="2">The sequence shown here is derived from an EMBL/GenBank/DDBJ whole genome shotgun (WGS) entry which is preliminary data.</text>
</comment>
<feature type="region of interest" description="Disordered" evidence="1">
    <location>
        <begin position="339"/>
        <end position="539"/>
    </location>
</feature>
<sequence>MASKQRLTLASMWAFEAIGVEEVAEGIRHLELTCEYNKSGDVLEVKGNLENCRPKLAKVVSAFIDGQKDKDLLDMPRISQLDDSAPLQDASMAGSDEDDQGLLALDDGSDEVLVSHSRPRVTKIWLSSTGGAGCFAANSFQEFISQIATLTGTEIVIIGEDGAQVMGKDLADVEDALAKLSRIESALTFIKKPNVINFNASPPNDELRFRIQNYGSLNQVALSRILADPSMPGSSDLGQMFVTVLLSYDKEVQTFKEPANILNPPHVTEEPGKSRIWNDFTFPEIGKGDEYLAMEAVDERVAVNRQVTDSSISAAHPYLTAEKAKQVNQWVVERVEMEEPVPAAETETHTEVEPRDIPRPVPRPEPARTGSPAPAVKRPPGIMARRAIPASGRQPAPTESKPMKTQNPAPEEEPPTPRRKWKMIYNAEGATTRQTADARQETTSTNADTPIQEKRIGLPPSFDVTKYGLKNPRSPPQPQPVKSSWGRCQSKRTTSARAPSGEKKSGKRNELIDVFGPVTPAPTLLPTGTSSNIVKPLEPQPSTNVLALGISDNSLDLAGLTFETFPIPLEPGNSASVPGATPSSDEPQFPIDDRPFPSNEKAGLSSNERSGLSSGESVSEQARRLASLSRMYTESKDTASVLAESAHDDRPTSRQKHMDMAHDKVFELNRTHKTETRSDDEVVSRNFHRTMSHKAPKAASSKGKTKAETKAKKQATLEDAWGIFKKPLKKPPSDSSKPRPIPAPGKDAKTAPAIQENDEKEKTETDKDVDEHIRKVYEALKPTLEAAESFPGAMTLEIQIGLLLVPLLPKTYSGRLISFGEWMKTFQPQNGLAAPTTKFFGRVTTSGADADHFVALRTSKAEGKRRMFEQDESEYSVSYEYHCRTKAGQLFVIVIDEQGNFSVRQPVVPIGGVNLHFPGNTWDANVVVNRVGEYLPGSNVGFYEAAQHMIDHLWVQPGRSLLRIFTRLPEGGKVTIDKVFMKRWTRHRYIRSEEDPSKDPNDQNIFLQITEVQDLLIGTSPADAQAVRARAAGLQDMIRRGRLWYEVSLVSPGIESLLRSNADLEVGERAEDWRSADLLGRDAVLAGEPTPITPVATAIGAGGLGDLLRLTHQVMRKADGVGYWNEGPAAVFEMAESLAPATLPDNAIVSKGQEFEDIESIKEAGSADIVVLNPRVPSVTMEQVVEREFW</sequence>
<reference evidence="2 3" key="1">
    <citation type="submission" date="2016-12" db="EMBL/GenBank/DDBJ databases">
        <title>The genomes of Aspergillus section Nigri reveals drivers in fungal speciation.</title>
        <authorList>
            <consortium name="DOE Joint Genome Institute"/>
            <person name="Vesth T.C."/>
            <person name="Nybo J."/>
            <person name="Theobald S."/>
            <person name="Brandl J."/>
            <person name="Frisvad J.C."/>
            <person name="Nielsen K.F."/>
            <person name="Lyhne E.K."/>
            <person name="Kogle M.E."/>
            <person name="Kuo A."/>
            <person name="Riley R."/>
            <person name="Clum A."/>
            <person name="Nolan M."/>
            <person name="Lipzen A."/>
            <person name="Salamov A."/>
            <person name="Henrissat B."/>
            <person name="Wiebenga A."/>
            <person name="De Vries R.P."/>
            <person name="Grigoriev I.V."/>
            <person name="Mortensen U.H."/>
            <person name="Andersen M.R."/>
            <person name="Baker S.E."/>
        </authorList>
    </citation>
    <scope>NUCLEOTIDE SEQUENCE [LARGE SCALE GENOMIC DNA]</scope>
    <source>
        <strain evidence="2 3">CBS 117.55</strain>
    </source>
</reference>